<comment type="function">
    <text evidence="10 11">Component of the sulfite reductase complex that catalyzes the 6-electron reduction of sulfite to sulfide. This is one of several activities required for the biosynthesis of L-cysteine from sulfate. The flavoprotein component catalyzes the electron flow from NADPH -&gt; FAD -&gt; FMN to the hemoprotein component.</text>
</comment>
<dbReference type="InterPro" id="IPR029758">
    <property type="entry name" value="CysJ_Proteobact"/>
</dbReference>
<comment type="similarity">
    <text evidence="10">In the C-terminal section; belongs to the flavoprotein pyridine nucleotide cytochrome reductase family.</text>
</comment>
<dbReference type="PRINTS" id="PR00371">
    <property type="entry name" value="FPNCR"/>
</dbReference>
<dbReference type="SUPFAM" id="SSF63380">
    <property type="entry name" value="Riboflavin synthase domain-like"/>
    <property type="match status" value="1"/>
</dbReference>
<dbReference type="PIRSF" id="PIRSF000207">
    <property type="entry name" value="SiR-FP_CysJ"/>
    <property type="match status" value="1"/>
</dbReference>
<comment type="similarity">
    <text evidence="10">Belongs to the NADPH-dependent sulphite reductase flavoprotein subunit CysJ family.</text>
</comment>
<evidence type="ECO:0000259" key="12">
    <source>
        <dbReference type="PROSITE" id="PS50902"/>
    </source>
</evidence>
<dbReference type="Gene3D" id="1.20.990.10">
    <property type="entry name" value="NADPH-cytochrome p450 Reductase, Chain A, domain 3"/>
    <property type="match status" value="1"/>
</dbReference>
<dbReference type="CDD" id="cd06199">
    <property type="entry name" value="SiR"/>
    <property type="match status" value="1"/>
</dbReference>
<evidence type="ECO:0000256" key="8">
    <source>
        <dbReference type="ARBA" id="ARBA00023002"/>
    </source>
</evidence>
<evidence type="ECO:0000256" key="3">
    <source>
        <dbReference type="ARBA" id="ARBA00022630"/>
    </source>
</evidence>
<feature type="binding site" evidence="10">
    <location>
        <begin position="116"/>
        <end position="119"/>
    </location>
    <ligand>
        <name>FMN</name>
        <dbReference type="ChEBI" id="CHEBI:58210"/>
    </ligand>
</feature>
<dbReference type="PROSITE" id="PS51384">
    <property type="entry name" value="FAD_FR"/>
    <property type="match status" value="1"/>
</dbReference>
<accession>A0A1I4DMN1</accession>
<dbReference type="EC" id="1.8.1.2" evidence="10 11"/>
<keyword evidence="6 10" id="KW-0521">NADP</keyword>
<keyword evidence="8 10" id="KW-0560">Oxidoreductase</keyword>
<dbReference type="InterPro" id="IPR008254">
    <property type="entry name" value="Flavodoxin/NO_synth"/>
</dbReference>
<dbReference type="InterPro" id="IPR001094">
    <property type="entry name" value="Flavdoxin-like"/>
</dbReference>
<feature type="binding site" evidence="10">
    <location>
        <begin position="520"/>
        <end position="521"/>
    </location>
    <ligand>
        <name>NADP(+)</name>
        <dbReference type="ChEBI" id="CHEBI:58349"/>
    </ligand>
</feature>
<proteinExistence type="inferred from homology"/>
<dbReference type="PANTHER" id="PTHR19384">
    <property type="entry name" value="NITRIC OXIDE SYNTHASE-RELATED"/>
    <property type="match status" value="1"/>
</dbReference>
<feature type="binding site" evidence="10">
    <location>
        <position position="323"/>
    </location>
    <ligand>
        <name>FAD</name>
        <dbReference type="ChEBI" id="CHEBI:57692"/>
    </ligand>
</feature>
<evidence type="ECO:0000256" key="9">
    <source>
        <dbReference type="ARBA" id="ARBA00023192"/>
    </source>
</evidence>
<dbReference type="Pfam" id="PF00258">
    <property type="entry name" value="Flavodoxin_1"/>
    <property type="match status" value="1"/>
</dbReference>
<comment type="pathway">
    <text evidence="10 11">Sulfur metabolism; hydrogen sulfide biosynthesis; hydrogen sulfide from sulfite (NADPH route): step 1/1.</text>
</comment>
<gene>
    <name evidence="10" type="primary">cysJ</name>
    <name evidence="14" type="ORF">SAMN05518863_11358</name>
</gene>
<dbReference type="Gene3D" id="2.40.30.10">
    <property type="entry name" value="Translation factors"/>
    <property type="match status" value="1"/>
</dbReference>
<evidence type="ECO:0000256" key="1">
    <source>
        <dbReference type="ARBA" id="ARBA00022448"/>
    </source>
</evidence>
<dbReference type="Pfam" id="PF00667">
    <property type="entry name" value="FAD_binding_1"/>
    <property type="match status" value="1"/>
</dbReference>
<dbReference type="InterPro" id="IPR003097">
    <property type="entry name" value="CysJ-like_FAD-binding"/>
</dbReference>
<dbReference type="NCBIfam" id="TIGR01931">
    <property type="entry name" value="cysJ"/>
    <property type="match status" value="1"/>
</dbReference>
<dbReference type="NCBIfam" id="NF008197">
    <property type="entry name" value="PRK10953.1"/>
    <property type="match status" value="1"/>
</dbReference>
<evidence type="ECO:0000256" key="6">
    <source>
        <dbReference type="ARBA" id="ARBA00022857"/>
    </source>
</evidence>
<dbReference type="PRINTS" id="PR00369">
    <property type="entry name" value="FLAVODOXIN"/>
</dbReference>
<dbReference type="InterPro" id="IPR001709">
    <property type="entry name" value="Flavoprot_Pyr_Nucl_cyt_Rdtase"/>
</dbReference>
<sequence>MTTQAPGSLLPLSPEQLARLQAATTDFNTTQMAWLSGYFWGMVNQTPGAVAAPAPVQAETPTITLISASQTGNARRLAEQLRDDLLAAKLSVNLVNAGDYKFKQIGQEKLLVVVTSTQGEGEPPEEAVALHKFLLSKKAPKFEGTAFAVFGLGDTSYEFFSKAGKDFDERLAELGAERLLDRVDADVEYKDQANAWRQQITEILKARVPSQSPAQAAVTAAGSVNLVDSSPYTKEEPLVASFAANQKITGRDSDKDVRHIEIDLGDSGLRYQPGDALGVWFENDDELVQELLQLVWLKGDEPVEVQGKTLPLAEALKTHFELTVNTPQIVEQYAALSRNDALLALAGDKPKLQSYAQSFPIVDMVRQAPTELNAEQLTGLLRPLTPRLYSIASSQAENETEVHITVGAVRFEIDGRQRGGGASTWLADRIEEDGEIRVFIEHNDNFRLPANPETPVIMIGPGTGIAPFRSFMQQRDNDGAGGKNWLFFGNPHFTDDFLYQVEWQKYVKDGLLTNIDLAWSRDQTEKVYVQDKIRAKGAEVWSWLQEGAHLYVCGDANRMAKDVEQALLDVVVEHGGMDRETADEFLSELRIERRYQRDVY</sequence>
<dbReference type="InterPro" id="IPR017938">
    <property type="entry name" value="Riboflavin_synthase-like_b-brl"/>
</dbReference>
<dbReference type="InterPro" id="IPR017927">
    <property type="entry name" value="FAD-bd_FR_type"/>
</dbReference>
<feature type="binding site" evidence="10">
    <location>
        <position position="357"/>
    </location>
    <ligand>
        <name>FAD</name>
        <dbReference type="ChEBI" id="CHEBI:57692"/>
    </ligand>
</feature>
<comment type="similarity">
    <text evidence="10">In the N-terminal section; belongs to the flavodoxin family.</text>
</comment>
<keyword evidence="4 10" id="KW-0288">FMN</keyword>
<comment type="cofactor">
    <cofactor evidence="10 11">
        <name>FMN</name>
        <dbReference type="ChEBI" id="CHEBI:58210"/>
    </cofactor>
    <text evidence="10 11">Binds 1 FMN per subunit.</text>
</comment>
<dbReference type="PANTHER" id="PTHR19384:SF128">
    <property type="entry name" value="NADPH OXIDOREDUCTASE A"/>
    <property type="match status" value="1"/>
</dbReference>
<feature type="domain" description="FAD-binding FR-type" evidence="13">
    <location>
        <begin position="235"/>
        <end position="449"/>
    </location>
</feature>
<comment type="catalytic activity">
    <reaction evidence="10 11">
        <text>hydrogen sulfide + 3 NADP(+) + 3 H2O = sulfite + 3 NADPH + 4 H(+)</text>
        <dbReference type="Rhea" id="RHEA:13801"/>
        <dbReference type="ChEBI" id="CHEBI:15377"/>
        <dbReference type="ChEBI" id="CHEBI:15378"/>
        <dbReference type="ChEBI" id="CHEBI:17359"/>
        <dbReference type="ChEBI" id="CHEBI:29919"/>
        <dbReference type="ChEBI" id="CHEBI:57783"/>
        <dbReference type="ChEBI" id="CHEBI:58349"/>
        <dbReference type="EC" id="1.8.1.2"/>
    </reaction>
</comment>
<feature type="binding site" evidence="10">
    <location>
        <position position="562"/>
    </location>
    <ligand>
        <name>NADP(+)</name>
        <dbReference type="ChEBI" id="CHEBI:58349"/>
    </ligand>
</feature>
<dbReference type="InterPro" id="IPR001433">
    <property type="entry name" value="OxRdtase_FAD/NAD-bd"/>
</dbReference>
<dbReference type="HAMAP" id="MF_01541">
    <property type="entry name" value="CysJ"/>
    <property type="match status" value="1"/>
</dbReference>
<evidence type="ECO:0000313" key="14">
    <source>
        <dbReference type="EMBL" id="SFK94868.1"/>
    </source>
</evidence>
<evidence type="ECO:0000256" key="5">
    <source>
        <dbReference type="ARBA" id="ARBA00022827"/>
    </source>
</evidence>
<feature type="domain" description="Flavodoxin-like" evidence="12">
    <location>
        <begin position="63"/>
        <end position="201"/>
    </location>
</feature>
<dbReference type="InterPro" id="IPR010199">
    <property type="entry name" value="CysJ"/>
</dbReference>
<evidence type="ECO:0000313" key="15">
    <source>
        <dbReference type="Proteomes" id="UP000198841"/>
    </source>
</evidence>
<organism evidence="14 15">
    <name type="scientific">Candidatus Pantoea symbiotica</name>
    <dbReference type="NCBI Taxonomy" id="1884370"/>
    <lineage>
        <taxon>Bacteria</taxon>
        <taxon>Pseudomonadati</taxon>
        <taxon>Pseudomonadota</taxon>
        <taxon>Gammaproteobacteria</taxon>
        <taxon>Enterobacterales</taxon>
        <taxon>Erwiniaceae</taxon>
        <taxon>Pantoea</taxon>
    </lineage>
</organism>
<dbReference type="InterPro" id="IPR023173">
    <property type="entry name" value="NADPH_Cyt_P450_Rdtase_alpha"/>
</dbReference>
<feature type="binding site" evidence="10">
    <location>
        <begin position="405"/>
        <end position="407"/>
    </location>
    <ligand>
        <name>FAD</name>
        <dbReference type="ChEBI" id="CHEBI:57692"/>
    </ligand>
</feature>
<evidence type="ECO:0000259" key="13">
    <source>
        <dbReference type="PROSITE" id="PS51384"/>
    </source>
</evidence>
<dbReference type="PROSITE" id="PS50902">
    <property type="entry name" value="FLAVODOXIN_LIKE"/>
    <property type="match status" value="1"/>
</dbReference>
<keyword evidence="7 10" id="KW-0249">Electron transport</keyword>
<feature type="binding site" evidence="10">
    <location>
        <begin position="69"/>
        <end position="74"/>
    </location>
    <ligand>
        <name>FMN</name>
        <dbReference type="ChEBI" id="CHEBI:58210"/>
    </ligand>
</feature>
<feature type="binding site" evidence="10">
    <location>
        <begin position="420"/>
        <end position="423"/>
    </location>
    <ligand>
        <name>FAD</name>
        <dbReference type="ChEBI" id="CHEBI:57692"/>
    </ligand>
</feature>
<evidence type="ECO:0000256" key="4">
    <source>
        <dbReference type="ARBA" id="ARBA00022643"/>
    </source>
</evidence>
<keyword evidence="5 10" id="KW-0274">FAD</keyword>
<dbReference type="InterPro" id="IPR039261">
    <property type="entry name" value="FNR_nucleotide-bd"/>
</dbReference>
<comment type="subunit">
    <text evidence="10 11">Alpha(8)-beta(8). The alpha component is a flavoprotein, the beta component is a hemoprotein.</text>
</comment>
<feature type="binding site" evidence="10">
    <location>
        <position position="600"/>
    </location>
    <ligand>
        <name>FAD</name>
        <dbReference type="ChEBI" id="CHEBI:57692"/>
    </ligand>
</feature>
<dbReference type="EMBL" id="FOSD01000013">
    <property type="protein sequence ID" value="SFK94868.1"/>
    <property type="molecule type" value="Genomic_DNA"/>
</dbReference>
<dbReference type="RefSeq" id="WP_008104563.1">
    <property type="nucleotide sequence ID" value="NZ_FOSD01000013.1"/>
</dbReference>
<feature type="binding site" evidence="10">
    <location>
        <begin position="526"/>
        <end position="530"/>
    </location>
    <ligand>
        <name>NADP(+)</name>
        <dbReference type="ChEBI" id="CHEBI:58349"/>
    </ligand>
</feature>
<dbReference type="SUPFAM" id="SSF52343">
    <property type="entry name" value="Ferredoxin reductase-like, C-terminal NADP-linked domain"/>
    <property type="match status" value="1"/>
</dbReference>
<reference evidence="14 15" key="1">
    <citation type="submission" date="2016-10" db="EMBL/GenBank/DDBJ databases">
        <authorList>
            <person name="Varghese N."/>
            <person name="Submissions S."/>
        </authorList>
    </citation>
    <scope>NUCLEOTIDE SEQUENCE [LARGE SCALE GENOMIC DNA]</scope>
    <source>
        <strain evidence="14 15">YR512</strain>
    </source>
</reference>
<dbReference type="SUPFAM" id="SSF52218">
    <property type="entry name" value="Flavoproteins"/>
    <property type="match status" value="1"/>
</dbReference>
<dbReference type="Pfam" id="PF00175">
    <property type="entry name" value="NAD_binding_1"/>
    <property type="match status" value="1"/>
</dbReference>
<dbReference type="Gene3D" id="3.40.50.360">
    <property type="match status" value="1"/>
</dbReference>
<comment type="caution">
    <text evidence="14">The sequence shown here is derived from an EMBL/GenBank/DDBJ whole genome shotgun (WGS) entry which is preliminary data.</text>
</comment>
<comment type="caution">
    <text evidence="10">Lacks conserved residue(s) required for the propagation of feature annotation.</text>
</comment>
<dbReference type="Gene3D" id="3.40.50.80">
    <property type="entry name" value="Nucleotide-binding domain of ferredoxin-NADP reductase (FNR) module"/>
    <property type="match status" value="1"/>
</dbReference>
<keyword evidence="2 10" id="KW-0028">Amino-acid biosynthesis</keyword>
<comment type="cofactor">
    <cofactor evidence="10 11">
        <name>FAD</name>
        <dbReference type="ChEBI" id="CHEBI:57692"/>
    </cofactor>
    <text evidence="10 11">Binds 1 FAD per subunit.</text>
</comment>
<protein>
    <recommendedName>
        <fullName evidence="10 11">Sulfite reductase [NADPH] flavoprotein alpha-component</fullName>
        <shortName evidence="10 11">SiR-FP</shortName>
        <ecNumber evidence="10 11">1.8.1.2</ecNumber>
    </recommendedName>
</protein>
<evidence type="ECO:0000256" key="7">
    <source>
        <dbReference type="ARBA" id="ARBA00022982"/>
    </source>
</evidence>
<keyword evidence="1 10" id="KW-0813">Transport</keyword>
<dbReference type="InterPro" id="IPR029039">
    <property type="entry name" value="Flavoprotein-like_sf"/>
</dbReference>
<feature type="binding site" evidence="10">
    <location>
        <begin position="387"/>
        <end position="390"/>
    </location>
    <ligand>
        <name>FAD</name>
        <dbReference type="ChEBI" id="CHEBI:57692"/>
    </ligand>
</feature>
<keyword evidence="9 10" id="KW-0198">Cysteine biosynthesis</keyword>
<evidence type="ECO:0000256" key="11">
    <source>
        <dbReference type="PIRNR" id="PIRNR000207"/>
    </source>
</evidence>
<name>A0A1I4DMN1_9GAMM</name>
<keyword evidence="15" id="KW-1185">Reference proteome</keyword>
<evidence type="ECO:0000256" key="10">
    <source>
        <dbReference type="HAMAP-Rule" id="MF_01541"/>
    </source>
</evidence>
<evidence type="ECO:0000256" key="2">
    <source>
        <dbReference type="ARBA" id="ARBA00022605"/>
    </source>
</evidence>
<dbReference type="Proteomes" id="UP000198841">
    <property type="component" value="Unassembled WGS sequence"/>
</dbReference>
<keyword evidence="3 10" id="KW-0285">Flavoprotein</keyword>